<reference evidence="4" key="1">
    <citation type="submission" date="2020-05" db="EMBL/GenBank/DDBJ databases">
        <authorList>
            <person name="Chiriac C."/>
            <person name="Salcher M."/>
            <person name="Ghai R."/>
            <person name="Kavagutti S V."/>
        </authorList>
    </citation>
    <scope>NUCLEOTIDE SEQUENCE</scope>
</reference>
<dbReference type="GO" id="GO:0046872">
    <property type="term" value="F:metal ion binding"/>
    <property type="evidence" value="ECO:0007669"/>
    <property type="project" value="UniProtKB-KW"/>
</dbReference>
<dbReference type="Gene3D" id="3.40.720.10">
    <property type="entry name" value="Alkaline Phosphatase, subunit A"/>
    <property type="match status" value="1"/>
</dbReference>
<accession>A0A6J7FIN3</accession>
<evidence type="ECO:0000259" key="3">
    <source>
        <dbReference type="Pfam" id="PF00884"/>
    </source>
</evidence>
<evidence type="ECO:0000256" key="1">
    <source>
        <dbReference type="ARBA" id="ARBA00022723"/>
    </source>
</evidence>
<dbReference type="Pfam" id="PF00884">
    <property type="entry name" value="Sulfatase"/>
    <property type="match status" value="1"/>
</dbReference>
<keyword evidence="1" id="KW-0479">Metal-binding</keyword>
<evidence type="ECO:0000313" key="5">
    <source>
        <dbReference type="EMBL" id="CAB4972422.1"/>
    </source>
</evidence>
<dbReference type="EMBL" id="CAFBPQ010000002">
    <property type="protein sequence ID" value="CAB5013536.1"/>
    <property type="molecule type" value="Genomic_DNA"/>
</dbReference>
<keyword evidence="2" id="KW-0378">Hydrolase</keyword>
<feature type="domain" description="Sulfatase N-terminal" evidence="3">
    <location>
        <begin position="3"/>
        <end position="365"/>
    </location>
</feature>
<dbReference type="GO" id="GO:0005737">
    <property type="term" value="C:cytoplasm"/>
    <property type="evidence" value="ECO:0007669"/>
    <property type="project" value="TreeGrafter"/>
</dbReference>
<protein>
    <submittedName>
        <fullName evidence="4">Unannotated protein</fullName>
    </submittedName>
</protein>
<proteinExistence type="predicted"/>
<organism evidence="4">
    <name type="scientific">freshwater metagenome</name>
    <dbReference type="NCBI Taxonomy" id="449393"/>
    <lineage>
        <taxon>unclassified sequences</taxon>
        <taxon>metagenomes</taxon>
        <taxon>ecological metagenomes</taxon>
    </lineage>
</organism>
<evidence type="ECO:0000313" key="6">
    <source>
        <dbReference type="EMBL" id="CAB5013536.1"/>
    </source>
</evidence>
<dbReference type="EMBL" id="CAFBOF010000007">
    <property type="protein sequence ID" value="CAB4972422.1"/>
    <property type="molecule type" value="Genomic_DNA"/>
</dbReference>
<dbReference type="GO" id="GO:0008484">
    <property type="term" value="F:sulfuric ester hydrolase activity"/>
    <property type="evidence" value="ECO:0007669"/>
    <property type="project" value="TreeGrafter"/>
</dbReference>
<dbReference type="PANTHER" id="PTHR45953">
    <property type="entry name" value="IDURONATE 2-SULFATASE"/>
    <property type="match status" value="1"/>
</dbReference>
<dbReference type="InterPro" id="IPR017850">
    <property type="entry name" value="Alkaline_phosphatase_core_sf"/>
</dbReference>
<dbReference type="SUPFAM" id="SSF53649">
    <property type="entry name" value="Alkaline phosphatase-like"/>
    <property type="match status" value="1"/>
</dbReference>
<evidence type="ECO:0000256" key="2">
    <source>
        <dbReference type="ARBA" id="ARBA00022801"/>
    </source>
</evidence>
<dbReference type="AlphaFoldDB" id="A0A6J7FIN3"/>
<dbReference type="InterPro" id="IPR000917">
    <property type="entry name" value="Sulfatase_N"/>
</dbReference>
<gene>
    <name evidence="4" type="ORF">UFOPK3605_00159</name>
    <name evidence="5" type="ORF">UFOPK3897_00550</name>
    <name evidence="6" type="ORF">UFOPK4121_00191</name>
</gene>
<dbReference type="PANTHER" id="PTHR45953:SF1">
    <property type="entry name" value="IDURONATE 2-SULFATASE"/>
    <property type="match status" value="1"/>
</dbReference>
<evidence type="ECO:0000313" key="4">
    <source>
        <dbReference type="EMBL" id="CAB4895261.1"/>
    </source>
</evidence>
<sequence>MRPNILLITLDQFRADALGVAGAVVETPHLDFLARQGVRFSRHYSQSAPCAPGRASLYTGMYQMNHRVVFNGTPLDERFDNLARLGQRAGYEPTLFGYTDQALDPRATNNPNDPRLFSYEGVLPGFICALDLVGAQTPWLEHLARNGFDSPLAQRGDAAEVSSGALSALGAAALRGESERPEELSISAFLTDHLCDWLDSRSGPWFAHASYMRPHPPYAAAGAWSKYYDLSAMELPISPALETHPFHAMAMKTSYMNTSLDDDEQRFIKSQYYGMISEVDSQLKRVWAKLQELNAWDDTVIILTSDHGDQLGDHGLQDKGGYFEESYHIPAIVRDPSNPQAHGSVVDRFTENVDIFPTIAELLNVPVPLQCDGRPLTSFLRGDTPPDWRQGASWEFDWRALFINDEADGACQNWPADRTLESQNLAVYRNTDAAYVQFGDGSWIAFDLVADPTWRTTITDPTQVLSLAQDMLAWRAQNTERTLSGMLIRDGGVGRWPEGVSWH</sequence>
<name>A0A6J7FIN3_9ZZZZ</name>
<dbReference type="EMBL" id="CAFBMM010000002">
    <property type="protein sequence ID" value="CAB4895261.1"/>
    <property type="molecule type" value="Genomic_DNA"/>
</dbReference>